<accession>A0A095YE72</accession>
<gene>
    <name evidence="1" type="ORF">HMPREF2128_05770</name>
</gene>
<organism evidence="1 2">
    <name type="scientific">Pseudoglutamicibacter albus DNF00011</name>
    <dbReference type="NCBI Taxonomy" id="1401063"/>
    <lineage>
        <taxon>Bacteria</taxon>
        <taxon>Bacillati</taxon>
        <taxon>Actinomycetota</taxon>
        <taxon>Actinomycetes</taxon>
        <taxon>Micrococcales</taxon>
        <taxon>Micrococcaceae</taxon>
        <taxon>Pseudoglutamicibacter</taxon>
    </lineage>
</organism>
<comment type="caution">
    <text evidence="1">The sequence shown here is derived from an EMBL/GenBank/DDBJ whole genome shotgun (WGS) entry which is preliminary data.</text>
</comment>
<evidence type="ECO:0000313" key="1">
    <source>
        <dbReference type="EMBL" id="KGF20401.1"/>
    </source>
</evidence>
<proteinExistence type="predicted"/>
<dbReference type="EMBL" id="JRNH01000015">
    <property type="protein sequence ID" value="KGF20401.1"/>
    <property type="molecule type" value="Genomic_DNA"/>
</dbReference>
<evidence type="ECO:0000313" key="2">
    <source>
        <dbReference type="Proteomes" id="UP000053528"/>
    </source>
</evidence>
<dbReference type="Proteomes" id="UP000053528">
    <property type="component" value="Unassembled WGS sequence"/>
</dbReference>
<sequence length="120" mass="13616">MTAFLAGCSAKDPDEALCEDMVKAVNATGARSSDELEDSDKKLKAGRNLQIAAHNNKGSQYSDALELYGRFTEAEAKADHESSNPEYREEKWVLEVRMNEERTEEKVDEFYKKCLAFRDE</sequence>
<reference evidence="1 2" key="1">
    <citation type="submission" date="2014-07" db="EMBL/GenBank/DDBJ databases">
        <authorList>
            <person name="McCorrison J."/>
            <person name="Sanka R."/>
            <person name="Torralba M."/>
            <person name="Gillis M."/>
            <person name="Haft D.H."/>
            <person name="Methe B."/>
            <person name="Sutton G."/>
            <person name="Nelson K.E."/>
        </authorList>
    </citation>
    <scope>NUCLEOTIDE SEQUENCE [LARGE SCALE GENOMIC DNA]</scope>
    <source>
        <strain evidence="1 2">DNF00011</strain>
    </source>
</reference>
<name>A0A095YE72_9MICC</name>
<protein>
    <submittedName>
        <fullName evidence="1">Uncharacterized protein</fullName>
    </submittedName>
</protein>
<dbReference type="AlphaFoldDB" id="A0A095YE72"/>